<proteinExistence type="inferred from homology"/>
<dbReference type="PANTHER" id="PTHR34824:SF1">
    <property type="entry name" value="HEAT-INDUCIBLE TRANSCRIPTION REPRESSOR HRCA"/>
    <property type="match status" value="1"/>
</dbReference>
<dbReference type="PIRSF" id="PIRSF005485">
    <property type="entry name" value="HrcA"/>
    <property type="match status" value="1"/>
</dbReference>
<dbReference type="InterPro" id="IPR036388">
    <property type="entry name" value="WH-like_DNA-bd_sf"/>
</dbReference>
<dbReference type="PANTHER" id="PTHR34824">
    <property type="entry name" value="HEAT-INDUCIBLE TRANSCRIPTION REPRESSOR HRCA"/>
    <property type="match status" value="1"/>
</dbReference>
<dbReference type="InterPro" id="IPR029016">
    <property type="entry name" value="GAF-like_dom_sf"/>
</dbReference>
<dbReference type="InterPro" id="IPR036390">
    <property type="entry name" value="WH_DNA-bd_sf"/>
</dbReference>
<gene>
    <name evidence="6" type="primary">hrcA</name>
    <name evidence="8" type="ORF">A6D92_08990</name>
</gene>
<dbReference type="Proteomes" id="UP000194267">
    <property type="component" value="Unassembled WGS sequence"/>
</dbReference>
<dbReference type="InterPro" id="IPR021153">
    <property type="entry name" value="HrcA_C"/>
</dbReference>
<dbReference type="HAMAP" id="MF_00081">
    <property type="entry name" value="HrcA"/>
    <property type="match status" value="1"/>
</dbReference>
<dbReference type="FunFam" id="1.10.10.10:FF:000049">
    <property type="entry name" value="Heat-inducible transcription repressor HrcA"/>
    <property type="match status" value="1"/>
</dbReference>
<protein>
    <recommendedName>
        <fullName evidence="6">Heat-inducible transcription repressor HrcA</fullName>
    </recommendedName>
</protein>
<keyword evidence="2 6" id="KW-0805">Transcription regulation</keyword>
<keyword evidence="4 6" id="KW-0804">Transcription</keyword>
<dbReference type="EMBL" id="LWLV01000688">
    <property type="protein sequence ID" value="OTA41198.1"/>
    <property type="molecule type" value="Genomic_DNA"/>
</dbReference>
<dbReference type="Gene3D" id="3.30.390.60">
    <property type="entry name" value="Heat-inducible transcription repressor hrca homolog, domain 3"/>
    <property type="match status" value="1"/>
</dbReference>
<dbReference type="AlphaFoldDB" id="A0A1Y2T496"/>
<sequence>MIDDRKNKVLQAIIEDYVATAEPVGSRTIARKYNLGVSPATIRNEMSDLEELGYLEQPHTSAGRIPSDRGYRYYVDCLMPERPIAPEEQERIRTTFRRKIREFDTLVRETVRLLSETTHLTAVISGPQFEKAVFKEIRIVPLSEDRALFIYITDSGLVENQVVELPLEVTMLELQQVAELLNEHLRGQRVETLSRTALQSLQRELARYGTLLEQALYFLEEKLEPGERHRLYFGGTSNMLDQPEFRDVGKLRSVLSFLEQEEAVASVLGLDRLTEGIEIQIGEEIRVRDLAECSVVTATYRVGDRVIGKLGVIGPKRMEYPKVVSILNAVVAHLSEVNRPL</sequence>
<evidence type="ECO:0000313" key="8">
    <source>
        <dbReference type="EMBL" id="OTA41198.1"/>
    </source>
</evidence>
<dbReference type="GO" id="GO:0045892">
    <property type="term" value="P:negative regulation of DNA-templated transcription"/>
    <property type="evidence" value="ECO:0007669"/>
    <property type="project" value="UniProtKB-UniRule"/>
</dbReference>
<evidence type="ECO:0000256" key="6">
    <source>
        <dbReference type="HAMAP-Rule" id="MF_00081"/>
    </source>
</evidence>
<keyword evidence="1 6" id="KW-0678">Repressor</keyword>
<evidence type="ECO:0000256" key="2">
    <source>
        <dbReference type="ARBA" id="ARBA00023015"/>
    </source>
</evidence>
<dbReference type="Pfam" id="PF01628">
    <property type="entry name" value="HrcA"/>
    <property type="match status" value="1"/>
</dbReference>
<dbReference type="Gene3D" id="3.30.450.40">
    <property type="match status" value="1"/>
</dbReference>
<name>A0A1Y2T496_SYMTR</name>
<dbReference type="SUPFAM" id="SSF55781">
    <property type="entry name" value="GAF domain-like"/>
    <property type="match status" value="1"/>
</dbReference>
<comment type="caution">
    <text evidence="8">The sequence shown here is derived from an EMBL/GenBank/DDBJ whole genome shotgun (WGS) entry which is preliminary data.</text>
</comment>
<dbReference type="NCBIfam" id="TIGR00331">
    <property type="entry name" value="hrcA"/>
    <property type="match status" value="1"/>
</dbReference>
<dbReference type="InterPro" id="IPR023120">
    <property type="entry name" value="WHTH_transcript_rep_HrcA_IDD"/>
</dbReference>
<comment type="function">
    <text evidence="5 6">Negative regulator of class I heat shock genes (grpE-dnaK-dnaJ and groELS operons). Prevents heat-shock induction of these operons.</text>
</comment>
<evidence type="ECO:0000313" key="9">
    <source>
        <dbReference type="Proteomes" id="UP000194267"/>
    </source>
</evidence>
<evidence type="ECO:0000259" key="7">
    <source>
        <dbReference type="Pfam" id="PF01628"/>
    </source>
</evidence>
<dbReference type="Gene3D" id="1.10.10.10">
    <property type="entry name" value="Winged helix-like DNA-binding domain superfamily/Winged helix DNA-binding domain"/>
    <property type="match status" value="1"/>
</dbReference>
<dbReference type="InterPro" id="IPR002571">
    <property type="entry name" value="HrcA"/>
</dbReference>
<dbReference type="SUPFAM" id="SSF46785">
    <property type="entry name" value="Winged helix' DNA-binding domain"/>
    <property type="match status" value="1"/>
</dbReference>
<dbReference type="GO" id="GO:0003677">
    <property type="term" value="F:DNA binding"/>
    <property type="evidence" value="ECO:0007669"/>
    <property type="project" value="InterPro"/>
</dbReference>
<organism evidence="8 9">
    <name type="scientific">Symbiobacterium thermophilum</name>
    <dbReference type="NCBI Taxonomy" id="2734"/>
    <lineage>
        <taxon>Bacteria</taxon>
        <taxon>Bacillati</taxon>
        <taxon>Bacillota</taxon>
        <taxon>Clostridia</taxon>
        <taxon>Eubacteriales</taxon>
        <taxon>Symbiobacteriaceae</taxon>
        <taxon>Symbiobacterium</taxon>
    </lineage>
</organism>
<comment type="similarity">
    <text evidence="6">Belongs to the HrcA family.</text>
</comment>
<reference evidence="9" key="1">
    <citation type="submission" date="2016-04" db="EMBL/GenBank/DDBJ databases">
        <authorList>
            <person name="Antunes L.P."/>
            <person name="Martins L.F."/>
            <person name="Pereira R.V."/>
            <person name="Thomas A.M."/>
            <person name="Barbosa D."/>
            <person name="Nascimento L."/>
            <person name="Silva G.M."/>
            <person name="Condomitti G.W."/>
            <person name="Digiampietri L.A."/>
            <person name="Lombardi K.C."/>
            <person name="Ramos P.L."/>
            <person name="Quaggio R.B."/>
            <person name="Oliveira J.C."/>
            <person name="Pascon R.C."/>
            <person name="Cruz J.B."/>
            <person name="Silva A.M."/>
            <person name="Setubal J.C."/>
        </authorList>
    </citation>
    <scope>NUCLEOTIDE SEQUENCE [LARGE SCALE GENOMIC DNA]</scope>
</reference>
<evidence type="ECO:0000256" key="3">
    <source>
        <dbReference type="ARBA" id="ARBA00023016"/>
    </source>
</evidence>
<feature type="domain" description="Heat-inducible transcription repressor HrcA C-terminal" evidence="7">
    <location>
        <begin position="104"/>
        <end position="324"/>
    </location>
</feature>
<accession>A0A1Y2T496</accession>
<keyword evidence="3 6" id="KW-0346">Stress response</keyword>
<evidence type="ECO:0000256" key="1">
    <source>
        <dbReference type="ARBA" id="ARBA00022491"/>
    </source>
</evidence>
<evidence type="ECO:0000256" key="4">
    <source>
        <dbReference type="ARBA" id="ARBA00023163"/>
    </source>
</evidence>
<evidence type="ECO:0000256" key="5">
    <source>
        <dbReference type="ARBA" id="ARBA00055319"/>
    </source>
</evidence>